<sequence length="575" mass="63495">MDPPISEPVTPTTPRHNLFLSTSCKALLLSNSNKSLLSYSSKRLDTPRKKYVKQVIGRHNDTELHLAARRGDAASVRQILAEIDSYMTGTLAGAEFDAEVADIRSAIFNEVNQLGETALFTAADKGYLDVVKELLPYTTNEALSFKNRSGFDPLHIAASQGHHDIVQVLLEHEGGLIKTFGQSNTTPLISAATRGHADIVELLLSRDPTQLEIARSNGKNALHLAARQGHVDVVKILLRKDPQLARRIDKKQQTPLHMAVKGVSCQVVKLILAADTAIVMLPDKFGNTALHVATRKKRVEIVNELLLLPDTNVNALRRDHKTALDLAEGLPISEEILEIKECLIRFGAVKANDLNQPRDELRKTMTQIKKDVYFQLEQTRKTNRNVSGIAKELRKFHRAGINNATNSVTVVAVLFATVAFTALFTVPGGDYDSGRAVEVHSVSFKAFFISNAFALFTSLAVVVVQITLVRGEIEDERRVVEVINKMMWLASVCTSVSFIAASYIVVGRGSQWAAILVTVVAGIVMGGLLGTMTYYVVKSKRFRKVRKKEKISRSGTQSWHLWDSDDSEVNPIYAI</sequence>
<evidence type="ECO:0000256" key="7">
    <source>
        <dbReference type="ARBA" id="ARBA00023016"/>
    </source>
</evidence>
<dbReference type="PANTHER" id="PTHR24186">
    <property type="entry name" value="PROTEIN PHOSPHATASE 1 REGULATORY SUBUNIT"/>
    <property type="match status" value="1"/>
</dbReference>
<feature type="repeat" description="ANK" evidence="10">
    <location>
        <begin position="217"/>
        <end position="249"/>
    </location>
</feature>
<dbReference type="InterPro" id="IPR026961">
    <property type="entry name" value="PGG_dom"/>
</dbReference>
<gene>
    <name evidence="13" type="ORF">VNO77_17550</name>
</gene>
<dbReference type="PROSITE" id="PS50297">
    <property type="entry name" value="ANK_REP_REGION"/>
    <property type="match status" value="2"/>
</dbReference>
<keyword evidence="6 11" id="KW-1133">Transmembrane helix</keyword>
<evidence type="ECO:0000259" key="12">
    <source>
        <dbReference type="Pfam" id="PF13962"/>
    </source>
</evidence>
<keyword evidence="7" id="KW-0346">Stress response</keyword>
<evidence type="ECO:0000313" key="14">
    <source>
        <dbReference type="Proteomes" id="UP001367508"/>
    </source>
</evidence>
<dbReference type="EMBL" id="JAYMYQ010000004">
    <property type="protein sequence ID" value="KAK7336994.1"/>
    <property type="molecule type" value="Genomic_DNA"/>
</dbReference>
<evidence type="ECO:0000256" key="1">
    <source>
        <dbReference type="ARBA" id="ARBA00004413"/>
    </source>
</evidence>
<dbReference type="InterPro" id="IPR002110">
    <property type="entry name" value="Ankyrin_rpt"/>
</dbReference>
<dbReference type="PANTHER" id="PTHR24186:SF49">
    <property type="entry name" value="ANKYRIN REPEAT FAMILY PROTEIN"/>
    <property type="match status" value="1"/>
</dbReference>
<evidence type="ECO:0000256" key="5">
    <source>
        <dbReference type="ARBA" id="ARBA00022737"/>
    </source>
</evidence>
<comment type="caution">
    <text evidence="13">The sequence shown here is derived from an EMBL/GenBank/DDBJ whole genome shotgun (WGS) entry which is preliminary data.</text>
</comment>
<feature type="transmembrane region" description="Helical" evidence="11">
    <location>
        <begin position="404"/>
        <end position="426"/>
    </location>
</feature>
<evidence type="ECO:0000256" key="8">
    <source>
        <dbReference type="ARBA" id="ARBA00023043"/>
    </source>
</evidence>
<dbReference type="Gene3D" id="1.25.40.20">
    <property type="entry name" value="Ankyrin repeat-containing domain"/>
    <property type="match status" value="2"/>
</dbReference>
<keyword evidence="8 10" id="KW-0040">ANK repeat</keyword>
<evidence type="ECO:0000256" key="10">
    <source>
        <dbReference type="PROSITE-ProRule" id="PRU00023"/>
    </source>
</evidence>
<keyword evidence="9 11" id="KW-0472">Membrane</keyword>
<evidence type="ECO:0000256" key="9">
    <source>
        <dbReference type="ARBA" id="ARBA00023136"/>
    </source>
</evidence>
<feature type="domain" description="PGG" evidence="12">
    <location>
        <begin position="401"/>
        <end position="505"/>
    </location>
</feature>
<dbReference type="SUPFAM" id="SSF48403">
    <property type="entry name" value="Ankyrin repeat"/>
    <property type="match status" value="1"/>
</dbReference>
<dbReference type="FunFam" id="1.25.40.20:FF:000245">
    <property type="entry name" value="Ankyrin repeat-containing protein ITN1"/>
    <property type="match status" value="1"/>
</dbReference>
<feature type="transmembrane region" description="Helical" evidence="11">
    <location>
        <begin position="446"/>
        <end position="468"/>
    </location>
</feature>
<comment type="subcellular location">
    <subcellularLocation>
        <location evidence="2">Cell membrane</location>
        <topology evidence="2">Multi-pass membrane protein</topology>
    </subcellularLocation>
    <subcellularLocation>
        <location evidence="1">Cell membrane</location>
        <topology evidence="1">Peripheral membrane protein</topology>
        <orientation evidence="1">Cytoplasmic side</orientation>
    </subcellularLocation>
</comment>
<feature type="repeat" description="ANK" evidence="10">
    <location>
        <begin position="149"/>
        <end position="172"/>
    </location>
</feature>
<feature type="transmembrane region" description="Helical" evidence="11">
    <location>
        <begin position="512"/>
        <end position="537"/>
    </location>
</feature>
<evidence type="ECO:0000256" key="3">
    <source>
        <dbReference type="ARBA" id="ARBA00022475"/>
    </source>
</evidence>
<keyword evidence="4 11" id="KW-0812">Transmembrane</keyword>
<keyword evidence="5" id="KW-0677">Repeat</keyword>
<dbReference type="GO" id="GO:0005886">
    <property type="term" value="C:plasma membrane"/>
    <property type="evidence" value="ECO:0007669"/>
    <property type="project" value="UniProtKB-SubCell"/>
</dbReference>
<dbReference type="FunFam" id="1.25.40.20:FF:000217">
    <property type="entry name" value="Ankyrin repeat-containing protein ITN1"/>
    <property type="match status" value="1"/>
</dbReference>
<dbReference type="Pfam" id="PF12796">
    <property type="entry name" value="Ank_2"/>
    <property type="match status" value="3"/>
</dbReference>
<keyword evidence="3" id="KW-1003">Cell membrane</keyword>
<feature type="repeat" description="ANK" evidence="10">
    <location>
        <begin position="285"/>
        <end position="318"/>
    </location>
</feature>
<name>A0AAN9QIT6_CANGL</name>
<dbReference type="SMART" id="SM00248">
    <property type="entry name" value="ANK"/>
    <property type="match status" value="7"/>
</dbReference>
<dbReference type="Pfam" id="PF13962">
    <property type="entry name" value="PGG"/>
    <property type="match status" value="1"/>
</dbReference>
<accession>A0AAN9QIT6</accession>
<dbReference type="AlphaFoldDB" id="A0AAN9QIT6"/>
<evidence type="ECO:0000313" key="13">
    <source>
        <dbReference type="EMBL" id="KAK7336994.1"/>
    </source>
</evidence>
<evidence type="ECO:0000256" key="6">
    <source>
        <dbReference type="ARBA" id="ARBA00022989"/>
    </source>
</evidence>
<keyword evidence="14" id="KW-1185">Reference proteome</keyword>
<proteinExistence type="predicted"/>
<evidence type="ECO:0000256" key="11">
    <source>
        <dbReference type="SAM" id="Phobius"/>
    </source>
</evidence>
<dbReference type="PROSITE" id="PS50088">
    <property type="entry name" value="ANK_REPEAT"/>
    <property type="match status" value="3"/>
</dbReference>
<evidence type="ECO:0000256" key="2">
    <source>
        <dbReference type="ARBA" id="ARBA00004651"/>
    </source>
</evidence>
<dbReference type="InterPro" id="IPR036770">
    <property type="entry name" value="Ankyrin_rpt-contain_sf"/>
</dbReference>
<organism evidence="13 14">
    <name type="scientific">Canavalia gladiata</name>
    <name type="common">Sword bean</name>
    <name type="synonym">Dolichos gladiatus</name>
    <dbReference type="NCBI Taxonomy" id="3824"/>
    <lineage>
        <taxon>Eukaryota</taxon>
        <taxon>Viridiplantae</taxon>
        <taxon>Streptophyta</taxon>
        <taxon>Embryophyta</taxon>
        <taxon>Tracheophyta</taxon>
        <taxon>Spermatophyta</taxon>
        <taxon>Magnoliopsida</taxon>
        <taxon>eudicotyledons</taxon>
        <taxon>Gunneridae</taxon>
        <taxon>Pentapetalae</taxon>
        <taxon>rosids</taxon>
        <taxon>fabids</taxon>
        <taxon>Fabales</taxon>
        <taxon>Fabaceae</taxon>
        <taxon>Papilionoideae</taxon>
        <taxon>50 kb inversion clade</taxon>
        <taxon>NPAAA clade</taxon>
        <taxon>indigoferoid/millettioid clade</taxon>
        <taxon>Phaseoleae</taxon>
        <taxon>Canavalia</taxon>
    </lineage>
</organism>
<feature type="transmembrane region" description="Helical" evidence="11">
    <location>
        <begin position="488"/>
        <end position="506"/>
    </location>
</feature>
<evidence type="ECO:0000256" key="4">
    <source>
        <dbReference type="ARBA" id="ARBA00022692"/>
    </source>
</evidence>
<dbReference type="Proteomes" id="UP001367508">
    <property type="component" value="Unassembled WGS sequence"/>
</dbReference>
<reference evidence="13 14" key="1">
    <citation type="submission" date="2024-01" db="EMBL/GenBank/DDBJ databases">
        <title>The genomes of 5 underutilized Papilionoideae crops provide insights into root nodulation and disease resistanc.</title>
        <authorList>
            <person name="Jiang F."/>
        </authorList>
    </citation>
    <scope>NUCLEOTIDE SEQUENCE [LARGE SCALE GENOMIC DNA]</scope>
    <source>
        <strain evidence="13">LVBAO_FW01</strain>
        <tissue evidence="13">Leaves</tissue>
    </source>
</reference>
<protein>
    <recommendedName>
        <fullName evidence="12">PGG domain-containing protein</fullName>
    </recommendedName>
</protein>